<dbReference type="InterPro" id="IPR027417">
    <property type="entry name" value="P-loop_NTPase"/>
</dbReference>
<dbReference type="WBParaSite" id="nRc.2.0.1.t16563-RA">
    <property type="protein sequence ID" value="nRc.2.0.1.t16563-RA"/>
    <property type="gene ID" value="nRc.2.0.1.g16563"/>
</dbReference>
<evidence type="ECO:0000256" key="8">
    <source>
        <dbReference type="ARBA" id="ARBA00023136"/>
    </source>
</evidence>
<keyword evidence="5" id="KW-0547">Nucleotide-binding</keyword>
<dbReference type="OMA" id="NEICYSH"/>
<evidence type="ECO:0000256" key="6">
    <source>
        <dbReference type="ARBA" id="ARBA00022840"/>
    </source>
</evidence>
<dbReference type="Gene3D" id="3.40.50.300">
    <property type="entry name" value="P-loop containing nucleotide triphosphate hydrolases"/>
    <property type="match status" value="1"/>
</dbReference>
<dbReference type="PANTHER" id="PTHR24223">
    <property type="entry name" value="ATP-BINDING CASSETTE SUB-FAMILY C"/>
    <property type="match status" value="1"/>
</dbReference>
<organism evidence="10 11">
    <name type="scientific">Romanomermis culicivorax</name>
    <name type="common">Nematode worm</name>
    <dbReference type="NCBI Taxonomy" id="13658"/>
    <lineage>
        <taxon>Eukaryota</taxon>
        <taxon>Metazoa</taxon>
        <taxon>Ecdysozoa</taxon>
        <taxon>Nematoda</taxon>
        <taxon>Enoplea</taxon>
        <taxon>Dorylaimia</taxon>
        <taxon>Mermithida</taxon>
        <taxon>Mermithoidea</taxon>
        <taxon>Mermithidae</taxon>
        <taxon>Romanomermis</taxon>
    </lineage>
</organism>
<evidence type="ECO:0000313" key="11">
    <source>
        <dbReference type="WBParaSite" id="nRc.2.0.1.t16563-RA"/>
    </source>
</evidence>
<keyword evidence="7" id="KW-1133">Transmembrane helix</keyword>
<comment type="similarity">
    <text evidence="2">Belongs to the ABC transporter superfamily. ABCC family. Conjugate transporter (TC 3.A.1.208) subfamily.</text>
</comment>
<evidence type="ECO:0000313" key="10">
    <source>
        <dbReference type="Proteomes" id="UP000887565"/>
    </source>
</evidence>
<dbReference type="GO" id="GO:0016020">
    <property type="term" value="C:membrane"/>
    <property type="evidence" value="ECO:0007669"/>
    <property type="project" value="UniProtKB-SubCell"/>
</dbReference>
<feature type="domain" description="ABC transporter" evidence="9">
    <location>
        <begin position="1"/>
        <end position="207"/>
    </location>
</feature>
<dbReference type="PROSITE" id="PS00211">
    <property type="entry name" value="ABC_TRANSPORTER_1"/>
    <property type="match status" value="1"/>
</dbReference>
<dbReference type="InterPro" id="IPR017871">
    <property type="entry name" value="ABC_transporter-like_CS"/>
</dbReference>
<dbReference type="InterPro" id="IPR003439">
    <property type="entry name" value="ABC_transporter-like_ATP-bd"/>
</dbReference>
<dbReference type="AlphaFoldDB" id="A0A915IQU0"/>
<dbReference type="GO" id="GO:0005524">
    <property type="term" value="F:ATP binding"/>
    <property type="evidence" value="ECO:0007669"/>
    <property type="project" value="UniProtKB-KW"/>
</dbReference>
<name>A0A915IQU0_ROMCU</name>
<dbReference type="CDD" id="cd03244">
    <property type="entry name" value="ABCC_MRP_domain2"/>
    <property type="match status" value="1"/>
</dbReference>
<dbReference type="InterPro" id="IPR050173">
    <property type="entry name" value="ABC_transporter_C-like"/>
</dbReference>
<dbReference type="GO" id="GO:0042626">
    <property type="term" value="F:ATPase-coupled transmembrane transporter activity"/>
    <property type="evidence" value="ECO:0007669"/>
    <property type="project" value="TreeGrafter"/>
</dbReference>
<dbReference type="InterPro" id="IPR003593">
    <property type="entry name" value="AAA+_ATPase"/>
</dbReference>
<evidence type="ECO:0000256" key="2">
    <source>
        <dbReference type="ARBA" id="ARBA00009726"/>
    </source>
</evidence>
<dbReference type="PROSITE" id="PS50893">
    <property type="entry name" value="ABC_TRANSPORTER_2"/>
    <property type="match status" value="1"/>
</dbReference>
<evidence type="ECO:0000256" key="1">
    <source>
        <dbReference type="ARBA" id="ARBA00004141"/>
    </source>
</evidence>
<evidence type="ECO:0000256" key="3">
    <source>
        <dbReference type="ARBA" id="ARBA00022448"/>
    </source>
</evidence>
<accession>A0A915IQU0</accession>
<keyword evidence="10" id="KW-1185">Reference proteome</keyword>
<evidence type="ECO:0000256" key="4">
    <source>
        <dbReference type="ARBA" id="ARBA00022692"/>
    </source>
</evidence>
<keyword evidence="3" id="KW-0813">Transport</keyword>
<evidence type="ECO:0000259" key="9">
    <source>
        <dbReference type="PROSITE" id="PS50893"/>
    </source>
</evidence>
<evidence type="ECO:0000256" key="5">
    <source>
        <dbReference type="ARBA" id="ARBA00022741"/>
    </source>
</evidence>
<dbReference type="SMART" id="SM00382">
    <property type="entry name" value="AAA"/>
    <property type="match status" value="1"/>
</dbReference>
<evidence type="ECO:0000256" key="7">
    <source>
        <dbReference type="ARBA" id="ARBA00022989"/>
    </source>
</evidence>
<protein>
    <submittedName>
        <fullName evidence="11">ABC transporter domain-containing protein</fullName>
    </submittedName>
</protein>
<dbReference type="SUPFAM" id="SSF52540">
    <property type="entry name" value="P-loop containing nucleoside triphosphate hydrolases"/>
    <property type="match status" value="1"/>
</dbReference>
<reference evidence="11" key="1">
    <citation type="submission" date="2022-11" db="UniProtKB">
        <authorList>
            <consortium name="WormBaseParasite"/>
        </authorList>
    </citation>
    <scope>IDENTIFICATION</scope>
</reference>
<keyword evidence="8" id="KW-0472">Membrane</keyword>
<dbReference type="Proteomes" id="UP000887565">
    <property type="component" value="Unplaced"/>
</dbReference>
<sequence length="230" mass="25734">MFQIGIVGRTGAGKSSILNALFRLSNLEGKIIIDEIDTKTIDLYELRKKISIIPQDPVLFIGSLRKNLDPFSEFCDDVIWNALQQVELKNAFKDSEHGLLAEMQEGGANLSVGQRQLVCLARALLRKNKILVIDEATANVDLVTDSLIQKTIRQQFKDCTVLTIAHRLNTIMDCSRVMVMQDGCLQEMDSPAVLLQKRESLFFKLVEETGPQNAALLRNMANRSLSVAEE</sequence>
<proteinExistence type="inferred from homology"/>
<dbReference type="FunFam" id="3.40.50.300:FF:000163">
    <property type="entry name" value="Multidrug resistance-associated protein member 4"/>
    <property type="match status" value="1"/>
</dbReference>
<dbReference type="GO" id="GO:0016887">
    <property type="term" value="F:ATP hydrolysis activity"/>
    <property type="evidence" value="ECO:0007669"/>
    <property type="project" value="InterPro"/>
</dbReference>
<comment type="subcellular location">
    <subcellularLocation>
        <location evidence="1">Membrane</location>
        <topology evidence="1">Multi-pass membrane protein</topology>
    </subcellularLocation>
</comment>
<dbReference type="PANTHER" id="PTHR24223:SF456">
    <property type="entry name" value="MULTIDRUG RESISTANCE-ASSOCIATED PROTEIN LETHAL(2)03659"/>
    <property type="match status" value="1"/>
</dbReference>
<dbReference type="Pfam" id="PF00005">
    <property type="entry name" value="ABC_tran"/>
    <property type="match status" value="1"/>
</dbReference>
<keyword evidence="6" id="KW-0067">ATP-binding</keyword>
<keyword evidence="4" id="KW-0812">Transmembrane</keyword>